<evidence type="ECO:0008006" key="3">
    <source>
        <dbReference type="Google" id="ProtNLM"/>
    </source>
</evidence>
<dbReference type="EMBL" id="CP101509">
    <property type="protein sequence ID" value="UTV30861.1"/>
    <property type="molecule type" value="Genomic_DNA"/>
</dbReference>
<sequence>MANAERNIDAILTAITDGFESRNPHRTTTRNWQDRSAYSNRDLEPGILTVIYTGEIPNDVYNTYVKMLVIGRVYCGAKTTGLETEQAELAFLQEWRDFCSSSAFGNISILSVNTSQQQETPDGWFIAECRTGPHDLAGELDWLPVGPETLPDQILASQSPEIGFGHESDYFPVTDDDS</sequence>
<accession>A0ABY5GNY1</accession>
<keyword evidence="2" id="KW-1185">Reference proteome</keyword>
<proteinExistence type="predicted"/>
<evidence type="ECO:0000313" key="2">
    <source>
        <dbReference type="Proteomes" id="UP001057998"/>
    </source>
</evidence>
<evidence type="ECO:0000313" key="1">
    <source>
        <dbReference type="EMBL" id="UTV30861.1"/>
    </source>
</evidence>
<organism evidence="1 2">
    <name type="scientific">Photobacterium atrarenae</name>
    <dbReference type="NCBI Taxonomy" id="865757"/>
    <lineage>
        <taxon>Bacteria</taxon>
        <taxon>Pseudomonadati</taxon>
        <taxon>Pseudomonadota</taxon>
        <taxon>Gammaproteobacteria</taxon>
        <taxon>Vibrionales</taxon>
        <taxon>Vibrionaceae</taxon>
        <taxon>Photobacterium</taxon>
    </lineage>
</organism>
<name>A0ABY5GNY1_9GAMM</name>
<gene>
    <name evidence="1" type="ORF">NNL38_20100</name>
</gene>
<dbReference type="RefSeq" id="WP_255392229.1">
    <property type="nucleotide sequence ID" value="NZ_CP101509.1"/>
</dbReference>
<protein>
    <recommendedName>
        <fullName evidence="3">Phage protein</fullName>
    </recommendedName>
</protein>
<reference evidence="1" key="1">
    <citation type="submission" date="2022-07" db="EMBL/GenBank/DDBJ databases">
        <title>Genome sequencing of Photobacterium atrarenae GJH2-4.</title>
        <authorList>
            <person name="Park S.-J."/>
        </authorList>
    </citation>
    <scope>NUCLEOTIDE SEQUENCE</scope>
    <source>
        <strain evidence="1">GJH2-4</strain>
    </source>
</reference>
<dbReference type="Proteomes" id="UP001057998">
    <property type="component" value="Chromosome 2"/>
</dbReference>